<evidence type="ECO:0000313" key="2">
    <source>
        <dbReference type="EMBL" id="KZV16536.1"/>
    </source>
</evidence>
<dbReference type="GO" id="GO:0048367">
    <property type="term" value="P:shoot system development"/>
    <property type="evidence" value="ECO:0007669"/>
    <property type="project" value="InterPro"/>
</dbReference>
<feature type="coiled-coil region" evidence="1">
    <location>
        <begin position="190"/>
        <end position="224"/>
    </location>
</feature>
<dbReference type="OrthoDB" id="1678530at2759"/>
<reference evidence="2 3" key="1">
    <citation type="journal article" date="2015" name="Proc. Natl. Acad. Sci. U.S.A.">
        <title>The resurrection genome of Boea hygrometrica: A blueprint for survival of dehydration.</title>
        <authorList>
            <person name="Xiao L."/>
            <person name="Yang G."/>
            <person name="Zhang L."/>
            <person name="Yang X."/>
            <person name="Zhao S."/>
            <person name="Ji Z."/>
            <person name="Zhou Q."/>
            <person name="Hu M."/>
            <person name="Wang Y."/>
            <person name="Chen M."/>
            <person name="Xu Y."/>
            <person name="Jin H."/>
            <person name="Xiao X."/>
            <person name="Hu G."/>
            <person name="Bao F."/>
            <person name="Hu Y."/>
            <person name="Wan P."/>
            <person name="Li L."/>
            <person name="Deng X."/>
            <person name="Kuang T."/>
            <person name="Xiang C."/>
            <person name="Zhu J.K."/>
            <person name="Oliver M.J."/>
            <person name="He Y."/>
        </authorList>
    </citation>
    <scope>NUCLEOTIDE SEQUENCE [LARGE SCALE GENOMIC DNA]</scope>
    <source>
        <strain evidence="3">cv. XS01</strain>
    </source>
</reference>
<organism evidence="2 3">
    <name type="scientific">Dorcoceras hygrometricum</name>
    <dbReference type="NCBI Taxonomy" id="472368"/>
    <lineage>
        <taxon>Eukaryota</taxon>
        <taxon>Viridiplantae</taxon>
        <taxon>Streptophyta</taxon>
        <taxon>Embryophyta</taxon>
        <taxon>Tracheophyta</taxon>
        <taxon>Spermatophyta</taxon>
        <taxon>Magnoliopsida</taxon>
        <taxon>eudicotyledons</taxon>
        <taxon>Gunneridae</taxon>
        <taxon>Pentapetalae</taxon>
        <taxon>asterids</taxon>
        <taxon>lamiids</taxon>
        <taxon>Lamiales</taxon>
        <taxon>Gesneriaceae</taxon>
        <taxon>Didymocarpoideae</taxon>
        <taxon>Trichosporeae</taxon>
        <taxon>Loxocarpinae</taxon>
        <taxon>Dorcoceras</taxon>
    </lineage>
</organism>
<dbReference type="Pfam" id="PF03087">
    <property type="entry name" value="BPS1"/>
    <property type="match status" value="1"/>
</dbReference>
<keyword evidence="3" id="KW-1185">Reference proteome</keyword>
<dbReference type="PANTHER" id="PTHR33070:SF7">
    <property type="entry name" value="RX N-TERMINAL DOMAIN-CONTAINING PROTEIN"/>
    <property type="match status" value="1"/>
</dbReference>
<keyword evidence="1" id="KW-0175">Coiled coil</keyword>
<proteinExistence type="predicted"/>
<dbReference type="Proteomes" id="UP000250235">
    <property type="component" value="Unassembled WGS sequence"/>
</dbReference>
<name>A0A2Z7A506_9LAMI</name>
<protein>
    <submittedName>
        <fullName evidence="2">Uncharacterized protein</fullName>
    </submittedName>
</protein>
<accession>A0A2Z7A506</accession>
<evidence type="ECO:0000256" key="1">
    <source>
        <dbReference type="SAM" id="Coils"/>
    </source>
</evidence>
<gene>
    <name evidence="2" type="ORF">F511_11368</name>
</gene>
<sequence length="231" mass="25896">MSNTNLDFDFEALRDLHDSVNDLLHSPATKLEIINRGNEKWAYEISEASLKMADSCAAAKDLLLMSKDHLQRLKSAFRRVSAASEADSAGNQFAPHRLPRKQLKKAILKRIQSIKGVKNEYLATATDDPNLVLVANLLSEVLVTILSIVKSLSSLISMPYPQEGRSKPMEMFKLKLTRMDSLLAWGKYDAAAALKRLEAVEVVVEDLEGELEQMFRRLIRTRASLLNIITS</sequence>
<evidence type="ECO:0000313" key="3">
    <source>
        <dbReference type="Proteomes" id="UP000250235"/>
    </source>
</evidence>
<dbReference type="EMBL" id="KV019044">
    <property type="protein sequence ID" value="KZV16536.1"/>
    <property type="molecule type" value="Genomic_DNA"/>
</dbReference>
<dbReference type="PANTHER" id="PTHR33070">
    <property type="entry name" value="OS06G0725500 PROTEIN"/>
    <property type="match status" value="1"/>
</dbReference>
<dbReference type="AlphaFoldDB" id="A0A2Z7A506"/>
<dbReference type="InterPro" id="IPR004320">
    <property type="entry name" value="BPS1_pln"/>
</dbReference>
<dbReference type="GO" id="GO:0048364">
    <property type="term" value="P:root development"/>
    <property type="evidence" value="ECO:0007669"/>
    <property type="project" value="InterPro"/>
</dbReference>